<organism evidence="2 3">
    <name type="scientific">Pueribacillus theae</name>
    <dbReference type="NCBI Taxonomy" id="2171751"/>
    <lineage>
        <taxon>Bacteria</taxon>
        <taxon>Bacillati</taxon>
        <taxon>Bacillota</taxon>
        <taxon>Bacilli</taxon>
        <taxon>Bacillales</taxon>
        <taxon>Bacillaceae</taxon>
        <taxon>Pueribacillus</taxon>
    </lineage>
</organism>
<comment type="caution">
    <text evidence="2">The sequence shown here is derived from an EMBL/GenBank/DDBJ whole genome shotgun (WGS) entry which is preliminary data.</text>
</comment>
<evidence type="ECO:0000313" key="2">
    <source>
        <dbReference type="EMBL" id="PWA12679.1"/>
    </source>
</evidence>
<evidence type="ECO:0000313" key="3">
    <source>
        <dbReference type="Proteomes" id="UP000245998"/>
    </source>
</evidence>
<feature type="domain" description="YkoP-like" evidence="1">
    <location>
        <begin position="7"/>
        <end position="186"/>
    </location>
</feature>
<dbReference type="Proteomes" id="UP000245998">
    <property type="component" value="Unassembled WGS sequence"/>
</dbReference>
<dbReference type="OrthoDB" id="1951946at2"/>
<accession>A0A2U1K690</accession>
<reference evidence="2 3" key="1">
    <citation type="submission" date="2018-04" db="EMBL/GenBank/DDBJ databases">
        <title>Camelliibacillus theae gen. nov., sp. nov., isolated from Pu'er tea.</title>
        <authorList>
            <person name="Niu L."/>
        </authorList>
    </citation>
    <scope>NUCLEOTIDE SEQUENCE [LARGE SCALE GENOMIC DNA]</scope>
    <source>
        <strain evidence="2 3">T8</strain>
    </source>
</reference>
<name>A0A2U1K690_9BACI</name>
<proteinExistence type="predicted"/>
<evidence type="ECO:0000259" key="1">
    <source>
        <dbReference type="Pfam" id="PF22790"/>
    </source>
</evidence>
<dbReference type="EMBL" id="QCZG01000006">
    <property type="protein sequence ID" value="PWA12679.1"/>
    <property type="molecule type" value="Genomic_DNA"/>
</dbReference>
<dbReference type="InterPro" id="IPR054467">
    <property type="entry name" value="YkoP-like_dom"/>
</dbReference>
<keyword evidence="3" id="KW-1185">Reference proteome</keyword>
<sequence length="189" mass="22486">MVLRLGLFYIWKCFDPLYYYCTRLTSLAKRYPNHHNILRVRTTCYKGCEAVLSDGTAIKRNDILIKIHLHNVQILKETKHFANELQKGKWIYRSVERSLPELVTFIKEHDKCDEIKGIIGITTLNRGSGRLGFETIEISSRFYKWFKWFIQFPILYLTTANLSWKDSFRHKPNYLFMSKAALFEKYSKS</sequence>
<gene>
    <name evidence="2" type="ORF">DCC39_04375</name>
</gene>
<protein>
    <recommendedName>
        <fullName evidence="1">YkoP-like domain-containing protein</fullName>
    </recommendedName>
</protein>
<dbReference type="AlphaFoldDB" id="A0A2U1K690"/>
<dbReference type="Pfam" id="PF22790">
    <property type="entry name" value="YkoP"/>
    <property type="match status" value="1"/>
</dbReference>
<dbReference type="RefSeq" id="WP_116553670.1">
    <property type="nucleotide sequence ID" value="NZ_QCZG01000006.1"/>
</dbReference>